<name>Q1K247_DESA6</name>
<proteinExistence type="predicted"/>
<dbReference type="SUPFAM" id="SSF109604">
    <property type="entry name" value="HD-domain/PDEase-like"/>
    <property type="match status" value="1"/>
</dbReference>
<reference evidence="2" key="1">
    <citation type="submission" date="2006-05" db="EMBL/GenBank/DDBJ databases">
        <title>Annotation of the draft genome assembly of Desulfuromonas acetoxidans DSM 684.</title>
        <authorList>
            <consortium name="US DOE Joint Genome Institute (JGI-ORNL)"/>
            <person name="Larimer F."/>
            <person name="Land M."/>
            <person name="Hauser L."/>
        </authorList>
    </citation>
    <scope>NUCLEOTIDE SEQUENCE [LARGE SCALE GENOMIC DNA]</scope>
    <source>
        <strain evidence="2">DSM 684</strain>
    </source>
</reference>
<feature type="domain" description="HD" evidence="1">
    <location>
        <begin position="24"/>
        <end position="128"/>
    </location>
</feature>
<dbReference type="InterPro" id="IPR003607">
    <property type="entry name" value="HD/PDEase_dom"/>
</dbReference>
<reference evidence="2" key="2">
    <citation type="submission" date="2006-05" db="EMBL/GenBank/DDBJ databases">
        <title>Sequencing of the draft genome and assembly of Desulfuromonas acetoxidans DSM 684.</title>
        <authorList>
            <consortium name="US DOE Joint Genome Institute (JGI-PGF)"/>
            <person name="Copeland A."/>
            <person name="Lucas S."/>
            <person name="Lapidus A."/>
            <person name="Barry K."/>
            <person name="Detter J.C."/>
            <person name="Glavina del Rio T."/>
            <person name="Hammon N."/>
            <person name="Israni S."/>
            <person name="Dalin E."/>
            <person name="Tice H."/>
            <person name="Bruce D."/>
            <person name="Pitluck S."/>
            <person name="Richardson P."/>
        </authorList>
    </citation>
    <scope>NUCLEOTIDE SEQUENCE [LARGE SCALE GENOMIC DNA]</scope>
    <source>
        <strain evidence="2">DSM 684</strain>
    </source>
</reference>
<gene>
    <name evidence="2" type="ORF">Dace_2687</name>
</gene>
<dbReference type="InterPro" id="IPR006674">
    <property type="entry name" value="HD_domain"/>
</dbReference>
<protein>
    <submittedName>
        <fullName evidence="2">Metal dependent phosphohydrolase</fullName>
    </submittedName>
</protein>
<dbReference type="OrthoDB" id="155250at2"/>
<keyword evidence="3" id="KW-1185">Reference proteome</keyword>
<accession>Q1K247</accession>
<dbReference type="RefSeq" id="WP_005998607.1">
    <property type="nucleotide sequence ID" value="NZ_AAEW02000004.1"/>
</dbReference>
<dbReference type="Proteomes" id="UP000005695">
    <property type="component" value="Unassembled WGS sequence"/>
</dbReference>
<evidence type="ECO:0000313" key="2">
    <source>
        <dbReference type="EMBL" id="EAT16592.1"/>
    </source>
</evidence>
<dbReference type="EMBL" id="AAEW02000004">
    <property type="protein sequence ID" value="EAT16592.1"/>
    <property type="molecule type" value="Genomic_DNA"/>
</dbReference>
<dbReference type="GO" id="GO:0016787">
    <property type="term" value="F:hydrolase activity"/>
    <property type="evidence" value="ECO:0007669"/>
    <property type="project" value="UniProtKB-KW"/>
</dbReference>
<comment type="caution">
    <text evidence="2">The sequence shown here is derived from an EMBL/GenBank/DDBJ whole genome shotgun (WGS) entry which is preliminary data.</text>
</comment>
<dbReference type="CDD" id="cd00077">
    <property type="entry name" value="HDc"/>
    <property type="match status" value="1"/>
</dbReference>
<sequence>MKHEQLKGQLIKTLVDFFDTDYRRITHAIEVLKQAELLVGHYDHVDEELLLASAVLHDVGIKPSEAQLGYNDGKTQEQYGPAVATELLEKIGFDPDKTKKVAEIVGNHHSKSRYDYVELEILKLADQIVNKIDNIN</sequence>
<evidence type="ECO:0000259" key="1">
    <source>
        <dbReference type="Pfam" id="PF01966"/>
    </source>
</evidence>
<dbReference type="Pfam" id="PF01966">
    <property type="entry name" value="HD"/>
    <property type="match status" value="1"/>
</dbReference>
<dbReference type="AlphaFoldDB" id="Q1K247"/>
<dbReference type="Gene3D" id="1.10.3210.10">
    <property type="entry name" value="Hypothetical protein af1432"/>
    <property type="match status" value="1"/>
</dbReference>
<evidence type="ECO:0000313" key="3">
    <source>
        <dbReference type="Proteomes" id="UP000005695"/>
    </source>
</evidence>
<organism evidence="2 3">
    <name type="scientific">Desulfuromonas acetoxidans (strain DSM 684 / 11070)</name>
    <dbReference type="NCBI Taxonomy" id="281689"/>
    <lineage>
        <taxon>Bacteria</taxon>
        <taxon>Pseudomonadati</taxon>
        <taxon>Thermodesulfobacteriota</taxon>
        <taxon>Desulfuromonadia</taxon>
        <taxon>Desulfuromonadales</taxon>
        <taxon>Desulfuromonadaceae</taxon>
        <taxon>Desulfuromonas</taxon>
    </lineage>
</organism>